<feature type="region of interest" description="Disordered" evidence="1">
    <location>
        <begin position="62"/>
        <end position="82"/>
    </location>
</feature>
<evidence type="ECO:0000256" key="1">
    <source>
        <dbReference type="SAM" id="MobiDB-lite"/>
    </source>
</evidence>
<evidence type="ECO:0000313" key="3">
    <source>
        <dbReference type="Proteomes" id="UP000823941"/>
    </source>
</evidence>
<organism evidence="2 3">
    <name type="scientific">Plutella xylostella</name>
    <name type="common">Diamondback moth</name>
    <name type="synonym">Plutella maculipennis</name>
    <dbReference type="NCBI Taxonomy" id="51655"/>
    <lineage>
        <taxon>Eukaryota</taxon>
        <taxon>Metazoa</taxon>
        <taxon>Ecdysozoa</taxon>
        <taxon>Arthropoda</taxon>
        <taxon>Hexapoda</taxon>
        <taxon>Insecta</taxon>
        <taxon>Pterygota</taxon>
        <taxon>Neoptera</taxon>
        <taxon>Endopterygota</taxon>
        <taxon>Lepidoptera</taxon>
        <taxon>Glossata</taxon>
        <taxon>Ditrysia</taxon>
        <taxon>Yponomeutoidea</taxon>
        <taxon>Plutellidae</taxon>
        <taxon>Plutella</taxon>
    </lineage>
</organism>
<name>A0ABQ7QY08_PLUXY</name>
<keyword evidence="3" id="KW-1185">Reference proteome</keyword>
<gene>
    <name evidence="2" type="ORF">JYU34_004426</name>
</gene>
<dbReference type="EMBL" id="JAHIBW010000006">
    <property type="protein sequence ID" value="KAG7309912.1"/>
    <property type="molecule type" value="Genomic_DNA"/>
</dbReference>
<comment type="caution">
    <text evidence="2">The sequence shown here is derived from an EMBL/GenBank/DDBJ whole genome shotgun (WGS) entry which is preliminary data.</text>
</comment>
<reference evidence="2 3" key="1">
    <citation type="submission" date="2021-06" db="EMBL/GenBank/DDBJ databases">
        <title>A haploid diamondback moth (Plutella xylostella L.) genome assembly resolves 31 chromosomes and identifies a diamide resistance mutation.</title>
        <authorList>
            <person name="Ward C.M."/>
            <person name="Perry K.D."/>
            <person name="Baker G."/>
            <person name="Powis K."/>
            <person name="Heckel D.G."/>
            <person name="Baxter S.W."/>
        </authorList>
    </citation>
    <scope>NUCLEOTIDE SEQUENCE [LARGE SCALE GENOMIC DNA]</scope>
    <source>
        <strain evidence="2 3">LV</strain>
        <tissue evidence="2">Single pupa</tissue>
    </source>
</reference>
<accession>A0ABQ7QY08</accession>
<sequence length="82" mass="10091">MTTEQQTKVTASQKYRRKLKDNRELHAAYLQRERARDSKRREVMKKNMERDEDLKVLARIRSKERMQATRKRRKEEIKTKIS</sequence>
<proteinExistence type="predicted"/>
<evidence type="ECO:0000313" key="2">
    <source>
        <dbReference type="EMBL" id="KAG7309912.1"/>
    </source>
</evidence>
<dbReference type="Proteomes" id="UP000823941">
    <property type="component" value="Chromosome 6"/>
</dbReference>
<protein>
    <submittedName>
        <fullName evidence="2">Uncharacterized protein</fullName>
    </submittedName>
</protein>